<evidence type="ECO:0000313" key="2">
    <source>
        <dbReference type="Proteomes" id="UP000230423"/>
    </source>
</evidence>
<sequence>MSQQQSTRSSFTAGSYYKQKALLCRSPLEGL</sequence>
<protein>
    <submittedName>
        <fullName evidence="1">Uncharacterized protein</fullName>
    </submittedName>
</protein>
<organism evidence="1 2">
    <name type="scientific">Teladorsagia circumcincta</name>
    <name type="common">Brown stomach worm</name>
    <name type="synonym">Ostertagia circumcincta</name>
    <dbReference type="NCBI Taxonomy" id="45464"/>
    <lineage>
        <taxon>Eukaryota</taxon>
        <taxon>Metazoa</taxon>
        <taxon>Ecdysozoa</taxon>
        <taxon>Nematoda</taxon>
        <taxon>Chromadorea</taxon>
        <taxon>Rhabditida</taxon>
        <taxon>Rhabditina</taxon>
        <taxon>Rhabditomorpha</taxon>
        <taxon>Strongyloidea</taxon>
        <taxon>Trichostrongylidae</taxon>
        <taxon>Teladorsagia</taxon>
    </lineage>
</organism>
<dbReference type="Proteomes" id="UP000230423">
    <property type="component" value="Unassembled WGS sequence"/>
</dbReference>
<name>A0A2G9TWT7_TELCI</name>
<proteinExistence type="predicted"/>
<keyword evidence="2" id="KW-1185">Reference proteome</keyword>
<evidence type="ECO:0000313" key="1">
    <source>
        <dbReference type="EMBL" id="PIO62481.1"/>
    </source>
</evidence>
<reference evidence="1 2" key="1">
    <citation type="submission" date="2015-09" db="EMBL/GenBank/DDBJ databases">
        <title>Draft genome of the parasitic nematode Teladorsagia circumcincta isolate WARC Sus (inbred).</title>
        <authorList>
            <person name="Mitreva M."/>
        </authorList>
    </citation>
    <scope>NUCLEOTIDE SEQUENCE [LARGE SCALE GENOMIC DNA]</scope>
    <source>
        <strain evidence="1 2">S</strain>
    </source>
</reference>
<dbReference type="AlphaFoldDB" id="A0A2G9TWT7"/>
<gene>
    <name evidence="1" type="ORF">TELCIR_15959</name>
</gene>
<accession>A0A2G9TWT7</accession>
<dbReference type="EMBL" id="KZ352045">
    <property type="protein sequence ID" value="PIO62481.1"/>
    <property type="molecule type" value="Genomic_DNA"/>
</dbReference>